<dbReference type="Pfam" id="PF10531">
    <property type="entry name" value="SLBB"/>
    <property type="match status" value="1"/>
</dbReference>
<dbReference type="InterPro" id="IPR003583">
    <property type="entry name" value="Hlx-hairpin-Hlx_DNA-bd_motif"/>
</dbReference>
<evidence type="ECO:0000259" key="3">
    <source>
        <dbReference type="SMART" id="SM00278"/>
    </source>
</evidence>
<dbReference type="GO" id="GO:0015628">
    <property type="term" value="P:protein secretion by the type II secretion system"/>
    <property type="evidence" value="ECO:0007669"/>
    <property type="project" value="TreeGrafter"/>
</dbReference>
<sequence>MQRKRKKLLCMTAAAVFVLSGLSGCHGKGQDTEGAPVVLEDASGEDGKEAKDGGVRDAGEDEQKESPKEAADSIVVYVCGKVRKEGVVTLPAGSRIYQAIEMAGGMADDAAASYLNLAEVLTDGARVYVPGTDDAEVGNSSIPQGNTAGGFSGETDGKVNINQASKEELMTLPGIGEVKADAIIQYRTEQGKFASIEEIKNISGIKDGVFEKMKDKITV</sequence>
<comment type="caution">
    <text evidence="4">The sequence shown here is derived from an EMBL/GenBank/DDBJ whole genome shotgun (WGS) entry which is preliminary data.</text>
</comment>
<evidence type="ECO:0000256" key="1">
    <source>
        <dbReference type="SAM" id="MobiDB-lite"/>
    </source>
</evidence>
<dbReference type="Gene3D" id="1.10.150.280">
    <property type="entry name" value="AF1531-like domain"/>
    <property type="match status" value="1"/>
</dbReference>
<dbReference type="Pfam" id="PF12836">
    <property type="entry name" value="HHH_3"/>
    <property type="match status" value="1"/>
</dbReference>
<dbReference type="EMBL" id="QVLX01000004">
    <property type="protein sequence ID" value="RGE87067.1"/>
    <property type="molecule type" value="Genomic_DNA"/>
</dbReference>
<dbReference type="RefSeq" id="WP_024732156.1">
    <property type="nucleotide sequence ID" value="NZ_BAABYU010000001.1"/>
</dbReference>
<proteinExistence type="predicted"/>
<dbReference type="PANTHER" id="PTHR21180">
    <property type="entry name" value="ENDONUCLEASE/EXONUCLEASE/PHOSPHATASE FAMILY DOMAIN-CONTAINING PROTEIN 1"/>
    <property type="match status" value="1"/>
</dbReference>
<gene>
    <name evidence="4" type="ORF">DW016_09020</name>
</gene>
<feature type="compositionally biased region" description="Basic and acidic residues" evidence="1">
    <location>
        <begin position="45"/>
        <end position="58"/>
    </location>
</feature>
<keyword evidence="2" id="KW-0732">Signal</keyword>
<reference evidence="4 5" key="1">
    <citation type="submission" date="2018-08" db="EMBL/GenBank/DDBJ databases">
        <title>A genome reference for cultivated species of the human gut microbiota.</title>
        <authorList>
            <person name="Zou Y."/>
            <person name="Xue W."/>
            <person name="Luo G."/>
        </authorList>
    </citation>
    <scope>NUCLEOTIDE SEQUENCE [LARGE SCALE GENOMIC DNA]</scope>
    <source>
        <strain evidence="4 5">AF37-2AT</strain>
    </source>
</reference>
<evidence type="ECO:0000313" key="4">
    <source>
        <dbReference type="EMBL" id="RGE87067.1"/>
    </source>
</evidence>
<dbReference type="InterPro" id="IPR010994">
    <property type="entry name" value="RuvA_2-like"/>
</dbReference>
<dbReference type="GO" id="GO:0006281">
    <property type="term" value="P:DNA repair"/>
    <property type="evidence" value="ECO:0007669"/>
    <property type="project" value="InterPro"/>
</dbReference>
<dbReference type="OrthoDB" id="9790239at2"/>
<feature type="domain" description="Helix-hairpin-helix DNA-binding motif class 1" evidence="3">
    <location>
        <begin position="167"/>
        <end position="186"/>
    </location>
</feature>
<dbReference type="NCBIfam" id="TIGR00426">
    <property type="entry name" value="competence protein ComEA helix-hairpin-helix repeat region"/>
    <property type="match status" value="1"/>
</dbReference>
<dbReference type="InterPro" id="IPR051675">
    <property type="entry name" value="Endo/Exo/Phosphatase_dom_1"/>
</dbReference>
<feature type="region of interest" description="Disordered" evidence="1">
    <location>
        <begin position="27"/>
        <end position="67"/>
    </location>
</feature>
<feature type="signal peptide" evidence="2">
    <location>
        <begin position="1"/>
        <end position="27"/>
    </location>
</feature>
<name>A0A3E3K1N5_9FIRM</name>
<dbReference type="InterPro" id="IPR019554">
    <property type="entry name" value="Soluble_ligand-bd"/>
</dbReference>
<dbReference type="GeneID" id="97192234"/>
<feature type="chain" id="PRO_5017701524" description="Helix-hairpin-helix DNA-binding motif class 1 domain-containing protein" evidence="2">
    <location>
        <begin position="28"/>
        <end position="219"/>
    </location>
</feature>
<dbReference type="PANTHER" id="PTHR21180:SF32">
    <property type="entry name" value="ENDONUCLEASE_EXONUCLEASE_PHOSPHATASE FAMILY DOMAIN-CONTAINING PROTEIN 1"/>
    <property type="match status" value="1"/>
</dbReference>
<dbReference type="GO" id="GO:0015627">
    <property type="term" value="C:type II protein secretion system complex"/>
    <property type="evidence" value="ECO:0007669"/>
    <property type="project" value="TreeGrafter"/>
</dbReference>
<organism evidence="4 5">
    <name type="scientific">Sellimonas intestinalis</name>
    <dbReference type="NCBI Taxonomy" id="1653434"/>
    <lineage>
        <taxon>Bacteria</taxon>
        <taxon>Bacillati</taxon>
        <taxon>Bacillota</taxon>
        <taxon>Clostridia</taxon>
        <taxon>Lachnospirales</taxon>
        <taxon>Lachnospiraceae</taxon>
        <taxon>Sellimonas</taxon>
    </lineage>
</organism>
<protein>
    <recommendedName>
        <fullName evidence="3">Helix-hairpin-helix DNA-binding motif class 1 domain-containing protein</fullName>
    </recommendedName>
</protein>
<keyword evidence="5" id="KW-1185">Reference proteome</keyword>
<dbReference type="InterPro" id="IPR004509">
    <property type="entry name" value="Competence_ComEA_HhH"/>
</dbReference>
<evidence type="ECO:0000313" key="5">
    <source>
        <dbReference type="Proteomes" id="UP000261080"/>
    </source>
</evidence>
<dbReference type="AlphaFoldDB" id="A0A3E3K1N5"/>
<feature type="domain" description="Helix-hairpin-helix DNA-binding motif class 1" evidence="3">
    <location>
        <begin position="197"/>
        <end position="216"/>
    </location>
</feature>
<dbReference type="GO" id="GO:0003677">
    <property type="term" value="F:DNA binding"/>
    <property type="evidence" value="ECO:0007669"/>
    <property type="project" value="InterPro"/>
</dbReference>
<feature type="region of interest" description="Disordered" evidence="1">
    <location>
        <begin position="136"/>
        <end position="155"/>
    </location>
</feature>
<accession>A0A3E3K1N5</accession>
<dbReference type="SUPFAM" id="SSF47781">
    <property type="entry name" value="RuvA domain 2-like"/>
    <property type="match status" value="1"/>
</dbReference>
<dbReference type="SMART" id="SM00278">
    <property type="entry name" value="HhH1"/>
    <property type="match status" value="2"/>
</dbReference>
<dbReference type="Proteomes" id="UP000261080">
    <property type="component" value="Unassembled WGS sequence"/>
</dbReference>
<evidence type="ECO:0000256" key="2">
    <source>
        <dbReference type="SAM" id="SignalP"/>
    </source>
</evidence>
<dbReference type="PROSITE" id="PS51257">
    <property type="entry name" value="PROKAR_LIPOPROTEIN"/>
    <property type="match status" value="1"/>
</dbReference>